<evidence type="ECO:0000259" key="3">
    <source>
        <dbReference type="Pfam" id="PF01408"/>
    </source>
</evidence>
<dbReference type="Pfam" id="PF01408">
    <property type="entry name" value="GFO_IDH_MocA"/>
    <property type="match status" value="1"/>
</dbReference>
<dbReference type="GO" id="GO:0000166">
    <property type="term" value="F:nucleotide binding"/>
    <property type="evidence" value="ECO:0007669"/>
    <property type="project" value="InterPro"/>
</dbReference>
<dbReference type="SUPFAM" id="SSF51735">
    <property type="entry name" value="NAD(P)-binding Rossmann-fold domains"/>
    <property type="match status" value="1"/>
</dbReference>
<dbReference type="PANTHER" id="PTHR43708:SF5">
    <property type="entry name" value="CONSERVED EXPRESSED OXIDOREDUCTASE (EUROFUNG)-RELATED"/>
    <property type="match status" value="1"/>
</dbReference>
<gene>
    <name evidence="5" type="ORF">SAMN05216378_0473</name>
</gene>
<organism evidence="5 6">
    <name type="scientific">Paenibacillus catalpae</name>
    <dbReference type="NCBI Taxonomy" id="1045775"/>
    <lineage>
        <taxon>Bacteria</taxon>
        <taxon>Bacillati</taxon>
        <taxon>Bacillota</taxon>
        <taxon>Bacilli</taxon>
        <taxon>Bacillales</taxon>
        <taxon>Paenibacillaceae</taxon>
        <taxon>Paenibacillus</taxon>
    </lineage>
</organism>
<dbReference type="Pfam" id="PF22725">
    <property type="entry name" value="GFO_IDH_MocA_C3"/>
    <property type="match status" value="1"/>
</dbReference>
<feature type="domain" description="Gfo/Idh/MocA-like oxidoreductase N-terminal" evidence="3">
    <location>
        <begin position="4"/>
        <end position="123"/>
    </location>
</feature>
<name>A0A1I1TE80_9BACL</name>
<dbReference type="RefSeq" id="WP_091180561.1">
    <property type="nucleotide sequence ID" value="NZ_FOMT01000001.1"/>
</dbReference>
<dbReference type="STRING" id="1045775.SAMN05216378_0473"/>
<keyword evidence="6" id="KW-1185">Reference proteome</keyword>
<dbReference type="InterPro" id="IPR000683">
    <property type="entry name" value="Gfo/Idh/MocA-like_OxRdtase_N"/>
</dbReference>
<dbReference type="InterPro" id="IPR051317">
    <property type="entry name" value="Gfo/Idh/MocA_oxidoreduct"/>
</dbReference>
<dbReference type="AlphaFoldDB" id="A0A1I1TE80"/>
<accession>A0A1I1TE80</accession>
<evidence type="ECO:0000313" key="6">
    <source>
        <dbReference type="Proteomes" id="UP000198855"/>
    </source>
</evidence>
<dbReference type="EMBL" id="FOMT01000001">
    <property type="protein sequence ID" value="SFD56892.1"/>
    <property type="molecule type" value="Genomic_DNA"/>
</dbReference>
<evidence type="ECO:0000256" key="2">
    <source>
        <dbReference type="ARBA" id="ARBA00023002"/>
    </source>
</evidence>
<dbReference type="InterPro" id="IPR055170">
    <property type="entry name" value="GFO_IDH_MocA-like_dom"/>
</dbReference>
<sequence length="331" mass="36798">MKKFKVGLVGAGGVSELHLEGYKANPARVAITAICDPNEEVLHSRADKYGIEQRFTDLNDFIQNSGVDAVVVCTPTSIRKQVVIPLLEAEIPLLVEKPFSDTLSDAAAITEKAKQLNVPVAVNQNFRRHYPFEIVKNIVAQQTIGKVTMIIFNEMFFRQDSGWRLNQERHALSVMGIHWFDGFRQILGCEAESVACIMNSSDAINCKGETDATVQLRFANGSIVTYTQSFSSRISRTEMIVIGEKGTVKCNHNRVELFLAGDQQPSCTWDNHYSREQNSLDNLEQLLTWVETGTIASNSAEDNLRTVALLDAAYRSAAESQIIRLNSGIKI</sequence>
<dbReference type="OrthoDB" id="9795543at2"/>
<dbReference type="GO" id="GO:0016491">
    <property type="term" value="F:oxidoreductase activity"/>
    <property type="evidence" value="ECO:0007669"/>
    <property type="project" value="UniProtKB-KW"/>
</dbReference>
<comment type="similarity">
    <text evidence="1">Belongs to the Gfo/Idh/MocA family.</text>
</comment>
<reference evidence="6" key="1">
    <citation type="submission" date="2016-10" db="EMBL/GenBank/DDBJ databases">
        <authorList>
            <person name="Varghese N."/>
            <person name="Submissions S."/>
        </authorList>
    </citation>
    <scope>NUCLEOTIDE SEQUENCE [LARGE SCALE GENOMIC DNA]</scope>
    <source>
        <strain evidence="6">CGMCC 1.10784</strain>
    </source>
</reference>
<dbReference type="Gene3D" id="3.40.50.720">
    <property type="entry name" value="NAD(P)-binding Rossmann-like Domain"/>
    <property type="match status" value="1"/>
</dbReference>
<keyword evidence="2" id="KW-0560">Oxidoreductase</keyword>
<dbReference type="Proteomes" id="UP000198855">
    <property type="component" value="Unassembled WGS sequence"/>
</dbReference>
<protein>
    <submittedName>
        <fullName evidence="5">Predicted dehydrogenase</fullName>
    </submittedName>
</protein>
<proteinExistence type="inferred from homology"/>
<dbReference type="InterPro" id="IPR036291">
    <property type="entry name" value="NAD(P)-bd_dom_sf"/>
</dbReference>
<evidence type="ECO:0000313" key="5">
    <source>
        <dbReference type="EMBL" id="SFD56892.1"/>
    </source>
</evidence>
<feature type="domain" description="GFO/IDH/MocA-like oxidoreductase" evidence="4">
    <location>
        <begin position="134"/>
        <end position="248"/>
    </location>
</feature>
<evidence type="ECO:0000259" key="4">
    <source>
        <dbReference type="Pfam" id="PF22725"/>
    </source>
</evidence>
<dbReference type="Gene3D" id="3.30.360.10">
    <property type="entry name" value="Dihydrodipicolinate Reductase, domain 2"/>
    <property type="match status" value="1"/>
</dbReference>
<dbReference type="SUPFAM" id="SSF55347">
    <property type="entry name" value="Glyceraldehyde-3-phosphate dehydrogenase-like, C-terminal domain"/>
    <property type="match status" value="1"/>
</dbReference>
<evidence type="ECO:0000256" key="1">
    <source>
        <dbReference type="ARBA" id="ARBA00010928"/>
    </source>
</evidence>
<dbReference type="PANTHER" id="PTHR43708">
    <property type="entry name" value="CONSERVED EXPRESSED OXIDOREDUCTASE (EUROFUNG)"/>
    <property type="match status" value="1"/>
</dbReference>